<reference evidence="1 2" key="1">
    <citation type="submission" date="2018-03" db="EMBL/GenBank/DDBJ databases">
        <title>The ancient ancestry and fast evolution of plastids.</title>
        <authorList>
            <person name="Moore K.R."/>
            <person name="Magnabosco C."/>
            <person name="Momper L."/>
            <person name="Gold D.A."/>
            <person name="Bosak T."/>
            <person name="Fournier G.P."/>
        </authorList>
    </citation>
    <scope>NUCLEOTIDE SEQUENCE [LARGE SCALE GENOMIC DNA]</scope>
    <source>
        <strain evidence="1 2">CCALA 037</strain>
    </source>
</reference>
<organism evidence="1 2">
    <name type="scientific">Chamaesiphon polymorphus CCALA 037</name>
    <dbReference type="NCBI Taxonomy" id="2107692"/>
    <lineage>
        <taxon>Bacteria</taxon>
        <taxon>Bacillati</taxon>
        <taxon>Cyanobacteriota</taxon>
        <taxon>Cyanophyceae</taxon>
        <taxon>Gomontiellales</taxon>
        <taxon>Chamaesiphonaceae</taxon>
        <taxon>Chamaesiphon</taxon>
    </lineage>
</organism>
<keyword evidence="2" id="KW-1185">Reference proteome</keyword>
<evidence type="ECO:0000313" key="2">
    <source>
        <dbReference type="Proteomes" id="UP000238937"/>
    </source>
</evidence>
<dbReference type="Proteomes" id="UP000238937">
    <property type="component" value="Unassembled WGS sequence"/>
</dbReference>
<dbReference type="RefSeq" id="WP_106299333.1">
    <property type="nucleotide sequence ID" value="NZ_PVWO01000002.1"/>
</dbReference>
<dbReference type="EMBL" id="PVWO01000002">
    <property type="protein sequence ID" value="PSB59587.1"/>
    <property type="molecule type" value="Genomic_DNA"/>
</dbReference>
<proteinExistence type="predicted"/>
<gene>
    <name evidence="1" type="ORF">C7B77_00345</name>
</gene>
<sequence length="147" mass="15822">MRTFFSAITILSATVNNDNDTIVGKAFDNDISIDYTVKLSEANQLLYIPGAVLVVTGSLRIDRKQISSVIVWIDEIIHVGSVPEPEIICVESIPEPEAIAVPAEILDAPAKTATNLVEVPAEPVASKARKSNKRKALVAAEAELIPF</sequence>
<name>A0A2T1GNT4_9CYAN</name>
<dbReference type="AlphaFoldDB" id="A0A2T1GNT4"/>
<protein>
    <submittedName>
        <fullName evidence="1">Uncharacterized protein</fullName>
    </submittedName>
</protein>
<accession>A0A2T1GNT4</accession>
<evidence type="ECO:0000313" key="1">
    <source>
        <dbReference type="EMBL" id="PSB59587.1"/>
    </source>
</evidence>
<comment type="caution">
    <text evidence="1">The sequence shown here is derived from an EMBL/GenBank/DDBJ whole genome shotgun (WGS) entry which is preliminary data.</text>
</comment>